<sequence>MKFFDKKGNEIKKNDVIYNPHNEPKEMKIVEINNNLSFEDGTLLSYKHQTNTFWEVIPKELNNEIQELRHHKSTTVGLWATDRPGLINKQDRKLLFEI</sequence>
<dbReference type="Proteomes" id="UP000693706">
    <property type="component" value="Segment"/>
</dbReference>
<protein>
    <submittedName>
        <fullName evidence="1">Uncharacterized protein</fullName>
    </submittedName>
</protein>
<evidence type="ECO:0000313" key="1">
    <source>
        <dbReference type="EMBL" id="QQV90437.1"/>
    </source>
</evidence>
<gene>
    <name evidence="1" type="ORF">Harreka1_30</name>
</gene>
<evidence type="ECO:0000313" key="2">
    <source>
        <dbReference type="Proteomes" id="UP000693706"/>
    </source>
</evidence>
<name>A0A8E4ZLR1_9CAUD</name>
<accession>A0A8E4ZLR1</accession>
<proteinExistence type="predicted"/>
<organism evidence="1 2">
    <name type="scientific">Olleya phage Harreka_1</name>
    <dbReference type="NCBI Taxonomy" id="2745673"/>
    <lineage>
        <taxon>Viruses</taxon>
        <taxon>Duplodnaviria</taxon>
        <taxon>Heunggongvirae</taxon>
        <taxon>Uroviricota</taxon>
        <taxon>Caudoviricetes</taxon>
        <taxon>Aggregaviridae</taxon>
        <taxon>Harrekavirus</taxon>
        <taxon>Harrekavirus harreka</taxon>
    </lineage>
</organism>
<dbReference type="EMBL" id="MT732457">
    <property type="protein sequence ID" value="QQV90437.1"/>
    <property type="molecule type" value="Genomic_DNA"/>
</dbReference>
<keyword evidence="2" id="KW-1185">Reference proteome</keyword>
<reference evidence="1" key="1">
    <citation type="submission" date="2020-07" db="EMBL/GenBank/DDBJ databases">
        <title>Highly diverse flavobacterial phages as mortality factor during North Sea spring blooms.</title>
        <authorList>
            <person name="Bartlau N."/>
            <person name="Wichels A."/>
            <person name="Krohne G."/>
            <person name="Adriaenssens E.M."/>
            <person name="Heins A."/>
            <person name="Fuchs B.M."/>
            <person name="Amann R."/>
            <person name="Moraru C."/>
        </authorList>
    </citation>
    <scope>NUCLEOTIDE SEQUENCE</scope>
</reference>